<name>A0A6N2C164_SOLCI</name>
<comment type="caution">
    <text evidence="2">The sequence shown here is derived from an EMBL/GenBank/DDBJ whole genome shotgun (WGS) entry which is preliminary data.</text>
</comment>
<protein>
    <submittedName>
        <fullName evidence="2">Uncharacterized protein</fullName>
    </submittedName>
</protein>
<evidence type="ECO:0000313" key="2">
    <source>
        <dbReference type="EMBL" id="TMX00248.1"/>
    </source>
</evidence>
<dbReference type="EMBL" id="RXGB01001109">
    <property type="protein sequence ID" value="TMX00248.1"/>
    <property type="molecule type" value="Genomic_DNA"/>
</dbReference>
<gene>
    <name evidence="2" type="ORF">EJD97_001134</name>
</gene>
<dbReference type="AlphaFoldDB" id="A0A6N2C164"/>
<accession>A0A6N2C164</accession>
<evidence type="ECO:0000256" key="1">
    <source>
        <dbReference type="SAM" id="MobiDB-lite"/>
    </source>
</evidence>
<reference evidence="2" key="1">
    <citation type="submission" date="2019-05" db="EMBL/GenBank/DDBJ databases">
        <title>The de novo reference genome and transcriptome assemblies of the wild tomato species Solanum chilense.</title>
        <authorList>
            <person name="Stam R."/>
            <person name="Nosenko T."/>
            <person name="Hoerger A.C."/>
            <person name="Stephan W."/>
            <person name="Seidel M.A."/>
            <person name="Kuhn J.M.M."/>
            <person name="Haberer G."/>
            <person name="Tellier A."/>
        </authorList>
    </citation>
    <scope>NUCLEOTIDE SEQUENCE</scope>
    <source>
        <tissue evidence="2">Mature leaves</tissue>
    </source>
</reference>
<sequence length="98" mass="10698">MNTRRNAGKEIGGEVAGVNQVPPQALAAGMEMYVNPNGLIDRELRTTLVQMAQPITLQALAMIAQAKQQGVPRENPPSSTMASRLRDFTRVNPPVYPR</sequence>
<proteinExistence type="predicted"/>
<organism evidence="2">
    <name type="scientific">Solanum chilense</name>
    <name type="common">Tomato</name>
    <name type="synonym">Lycopersicon chilense</name>
    <dbReference type="NCBI Taxonomy" id="4083"/>
    <lineage>
        <taxon>Eukaryota</taxon>
        <taxon>Viridiplantae</taxon>
        <taxon>Streptophyta</taxon>
        <taxon>Embryophyta</taxon>
        <taxon>Tracheophyta</taxon>
        <taxon>Spermatophyta</taxon>
        <taxon>Magnoliopsida</taxon>
        <taxon>eudicotyledons</taxon>
        <taxon>Gunneridae</taxon>
        <taxon>Pentapetalae</taxon>
        <taxon>asterids</taxon>
        <taxon>lamiids</taxon>
        <taxon>Solanales</taxon>
        <taxon>Solanaceae</taxon>
        <taxon>Solanoideae</taxon>
        <taxon>Solaneae</taxon>
        <taxon>Solanum</taxon>
        <taxon>Solanum subgen. Lycopersicon</taxon>
    </lineage>
</organism>
<feature type="region of interest" description="Disordered" evidence="1">
    <location>
        <begin position="68"/>
        <end position="98"/>
    </location>
</feature>